<feature type="region of interest" description="Disordered" evidence="1">
    <location>
        <begin position="135"/>
        <end position="160"/>
    </location>
</feature>
<reference evidence="2" key="1">
    <citation type="journal article" date="2021" name="Proc. Natl. Acad. Sci. U.S.A.">
        <title>A Catalog of Tens of Thousands of Viruses from Human Metagenomes Reveals Hidden Associations with Chronic Diseases.</title>
        <authorList>
            <person name="Tisza M.J."/>
            <person name="Buck C.B."/>
        </authorList>
    </citation>
    <scope>NUCLEOTIDE SEQUENCE</scope>
    <source>
        <strain evidence="2">Ct7EW56</strain>
    </source>
</reference>
<accession>A0A8S5LS53</accession>
<organism evidence="2">
    <name type="scientific">Siphoviridae sp. ct7EW56</name>
    <dbReference type="NCBI Taxonomy" id="2827562"/>
    <lineage>
        <taxon>Viruses</taxon>
        <taxon>Duplodnaviria</taxon>
        <taxon>Heunggongvirae</taxon>
        <taxon>Uroviricota</taxon>
        <taxon>Caudoviricetes</taxon>
    </lineage>
</organism>
<proteinExistence type="predicted"/>
<dbReference type="EMBL" id="BK015904">
    <property type="protein sequence ID" value="DAD72675.1"/>
    <property type="molecule type" value="Genomic_DNA"/>
</dbReference>
<name>A0A8S5LS53_9CAUD</name>
<evidence type="ECO:0000256" key="1">
    <source>
        <dbReference type="SAM" id="MobiDB-lite"/>
    </source>
</evidence>
<sequence length="160" mass="17837">MKTIKIGEKEYKLEFDFAAAEVGELVQKMFEMKSGLYIARSAQAGNNVGVAVLDGTGEMLATVPRICVLAFYAGCLENNPVSEDEARTLLKKYMKQEKKSFRDVYNEIICPCMEDDGFFVTSGIDKMVDSMNQAMENAEQEQTPKVVPQDHKKSSKASTK</sequence>
<protein>
    <submittedName>
        <fullName evidence="2">Tail assembly chaperone protein</fullName>
    </submittedName>
</protein>
<evidence type="ECO:0000313" key="2">
    <source>
        <dbReference type="EMBL" id="DAD72675.1"/>
    </source>
</evidence>